<evidence type="ECO:0000256" key="1">
    <source>
        <dbReference type="SAM" id="MobiDB-lite"/>
    </source>
</evidence>
<reference evidence="2" key="1">
    <citation type="submission" date="2020-05" db="EMBL/GenBank/DDBJ databases">
        <authorList>
            <person name="Chiriac C."/>
            <person name="Salcher M."/>
            <person name="Ghai R."/>
            <person name="Kavagutti S V."/>
        </authorList>
    </citation>
    <scope>NUCLEOTIDE SEQUENCE</scope>
</reference>
<proteinExistence type="predicted"/>
<dbReference type="EMBL" id="CAFBMT010000039">
    <property type="protein sequence ID" value="CAB4958741.1"/>
    <property type="molecule type" value="Genomic_DNA"/>
</dbReference>
<feature type="compositionally biased region" description="Basic and acidic residues" evidence="1">
    <location>
        <begin position="83"/>
        <end position="98"/>
    </location>
</feature>
<accession>A0A6J7KTB2</accession>
<sequence>MAPRPLGNHIGDDAPVVCGSHLRRSTHRVRRVDAVHPQIAKVDGVDQIAQRPAFVHWPIHLHRGPPAYERRDAPPTAHRARGQRSETGDQVRPSDRRPFAHLHSRDRRLQRATVRRAMLPGCQQLVHIFAHRRPRLTCPEHVLVHRLHVPVRAVGLRCPVRRTERSQCGDRALQLRFQQLHRLPVCQRWNCRDINRHGQGSRPCTERTP</sequence>
<dbReference type="AlphaFoldDB" id="A0A6J7KTB2"/>
<protein>
    <submittedName>
        <fullName evidence="2">Unannotated protein</fullName>
    </submittedName>
</protein>
<name>A0A6J7KTB2_9ZZZZ</name>
<organism evidence="2">
    <name type="scientific">freshwater metagenome</name>
    <dbReference type="NCBI Taxonomy" id="449393"/>
    <lineage>
        <taxon>unclassified sequences</taxon>
        <taxon>metagenomes</taxon>
        <taxon>ecological metagenomes</taxon>
    </lineage>
</organism>
<evidence type="ECO:0000313" key="2">
    <source>
        <dbReference type="EMBL" id="CAB4958741.1"/>
    </source>
</evidence>
<gene>
    <name evidence="2" type="ORF">UFOPK3651_03366</name>
</gene>
<feature type="region of interest" description="Disordered" evidence="1">
    <location>
        <begin position="64"/>
        <end position="98"/>
    </location>
</feature>